<dbReference type="Proteomes" id="UP000441336">
    <property type="component" value="Unassembled WGS sequence"/>
</dbReference>
<evidence type="ECO:0000313" key="2">
    <source>
        <dbReference type="Proteomes" id="UP000441336"/>
    </source>
</evidence>
<sequence>MSLTQFTFGDFLTYDIWCEAKKLLDFQIEQKATNKHYNKLGFYYFEAAKPCFVAIGEEEYFEERIKTNLFYALQNEFYTLSYTIPKKSLGIRNYYFFSYPMMTLYYAVCLYLVKLTNDIVSNKKQSNVTSFYGGNLYYKNGGVVINKNTTYYKNYYDDFKRHLNHFAKAEKNRYIIKLDIQNYYESLCVTTLLQKIKSDVRFTTRRDMHFEEHTCDQLDFFLRFIKHNNTGIPQSDSNLASSFIGFLYLFFGDNIIERCIESIAPSGHINSFKIIRYVDDIFIILDFSSTLTSHQKEAIIYHLLNAITHALHEELKLGVNSKTRVFRPHDDVSLLEFIHAIGDISGEMGEDEQQEESIEGPLCPIESTSQPVTKESVIDAPTLTALEKTDRLLNFLAHLKNQHLNYRPEDLYGGISYDDLKNIFDSRVRSLLEKKENKEKLSFLLNDFNYELCRMQPHALICILLLNSYSAIGLLTYLKALKPNTVYDINLLLTYLCQVNFKEKSLKKILKSNFNMRAIFEKIKECKSATKPCTGYYKLPYERIKWIKNQPALVEQIKLRIHNERADSYSVSLNLLLNELQLICYLQENTVTELKNYDHTRVDRFLEGRGVRTETKTKVANLFNRRNNNGISHPGSLYHTPTAVSKAEYLDYQQGVHDVLQHILLDN</sequence>
<evidence type="ECO:0000313" key="1">
    <source>
        <dbReference type="EMBL" id="MVN79268.1"/>
    </source>
</evidence>
<organism evidence="1 2">
    <name type="scientific">Hymenobacter ginkgonis</name>
    <dbReference type="NCBI Taxonomy" id="2682976"/>
    <lineage>
        <taxon>Bacteria</taxon>
        <taxon>Pseudomonadati</taxon>
        <taxon>Bacteroidota</taxon>
        <taxon>Cytophagia</taxon>
        <taxon>Cytophagales</taxon>
        <taxon>Hymenobacteraceae</taxon>
        <taxon>Hymenobacter</taxon>
    </lineage>
</organism>
<protein>
    <submittedName>
        <fullName evidence="1">AbiA family abortive infection protein</fullName>
    </submittedName>
</protein>
<keyword evidence="2" id="KW-1185">Reference proteome</keyword>
<dbReference type="NCBIfam" id="TIGR04499">
    <property type="entry name" value="abortive_AbiA"/>
    <property type="match status" value="1"/>
</dbReference>
<comment type="caution">
    <text evidence="1">The sequence shown here is derived from an EMBL/GenBank/DDBJ whole genome shotgun (WGS) entry which is preliminary data.</text>
</comment>
<reference evidence="1 2" key="1">
    <citation type="submission" date="2019-12" db="EMBL/GenBank/DDBJ databases">
        <title>Hymenobacter sp. HMF4947 Genome sequencing and assembly.</title>
        <authorList>
            <person name="Kang H."/>
            <person name="Cha I."/>
            <person name="Kim H."/>
            <person name="Joh K."/>
        </authorList>
    </citation>
    <scope>NUCLEOTIDE SEQUENCE [LARGE SCALE GENOMIC DNA]</scope>
    <source>
        <strain evidence="1 2">HMF4947</strain>
    </source>
</reference>
<dbReference type="InterPro" id="IPR030986">
    <property type="entry name" value="AbiA"/>
</dbReference>
<proteinExistence type="predicted"/>
<gene>
    <name evidence="1" type="ORF">GO988_23290</name>
</gene>
<dbReference type="EMBL" id="WQKZ01000013">
    <property type="protein sequence ID" value="MVN79268.1"/>
    <property type="molecule type" value="Genomic_DNA"/>
</dbReference>
<accession>A0A7K1TLH2</accession>
<dbReference type="RefSeq" id="WP_157570042.1">
    <property type="nucleotide sequence ID" value="NZ_WQKZ01000013.1"/>
</dbReference>
<dbReference type="AlphaFoldDB" id="A0A7K1TLH2"/>
<name>A0A7K1TLH2_9BACT</name>